<keyword evidence="1" id="KW-1133">Transmembrane helix</keyword>
<dbReference type="AlphaFoldDB" id="A0A1I0XFP3"/>
<feature type="transmembrane region" description="Helical" evidence="1">
    <location>
        <begin position="178"/>
        <end position="197"/>
    </location>
</feature>
<organism evidence="2 3">
    <name type="scientific">Amycolatopsis marina</name>
    <dbReference type="NCBI Taxonomy" id="490629"/>
    <lineage>
        <taxon>Bacteria</taxon>
        <taxon>Bacillati</taxon>
        <taxon>Actinomycetota</taxon>
        <taxon>Actinomycetes</taxon>
        <taxon>Pseudonocardiales</taxon>
        <taxon>Pseudonocardiaceae</taxon>
        <taxon>Amycolatopsis</taxon>
    </lineage>
</organism>
<gene>
    <name evidence="2" type="ORF">SAMN05216266_103109</name>
</gene>
<evidence type="ECO:0000256" key="1">
    <source>
        <dbReference type="SAM" id="Phobius"/>
    </source>
</evidence>
<keyword evidence="1" id="KW-0812">Transmembrane</keyword>
<dbReference type="Proteomes" id="UP000243799">
    <property type="component" value="Unassembled WGS sequence"/>
</dbReference>
<protein>
    <submittedName>
        <fullName evidence="2">Uncharacterized protein</fullName>
    </submittedName>
</protein>
<dbReference type="RefSeq" id="WP_091671217.1">
    <property type="nucleotide sequence ID" value="NZ_FOKG01000003.1"/>
</dbReference>
<sequence>MTDGTSGRSGTWRQRLAVGLGLLFVLIAAGLLATVPGELAEKRRYLAAPPCPESTSSDTCTTLVPATVVGKRSLGGRLRTYALDIVEQDTNVVQRLRSVEYAPVYSSVSAGDEVVLTYWRGEIAAVTFGSAVQQTRDSPIRGWRAPLGFGLQSLFLGLPLLVIAVWSRYHSPSPQQPYPWSVGCLAVATVFPGPIALLASREDSDIPEVLLATAVAVPVGAAVGALVTGWLRWRARWRAKRNENASDITPVLPTGTKFVPATVLGDVPYSQDFFDRLIVGEGRPAATPDRKGRVAVRKTLPETLTVQRVRAFRPDDPDHWSLAYKYNGVVLECRDGDRTVHIITRRRDAPLILGALVGSPDPADSANAGSGQPAGPS</sequence>
<feature type="transmembrane region" description="Helical" evidence="1">
    <location>
        <begin position="16"/>
        <end position="35"/>
    </location>
</feature>
<reference evidence="3" key="1">
    <citation type="submission" date="2016-10" db="EMBL/GenBank/DDBJ databases">
        <authorList>
            <person name="Varghese N."/>
            <person name="Submissions S."/>
        </authorList>
    </citation>
    <scope>NUCLEOTIDE SEQUENCE [LARGE SCALE GENOMIC DNA]</scope>
    <source>
        <strain evidence="3">CGMCC 4.3568</strain>
    </source>
</reference>
<keyword evidence="1" id="KW-0472">Membrane</keyword>
<evidence type="ECO:0000313" key="2">
    <source>
        <dbReference type="EMBL" id="SFA98763.1"/>
    </source>
</evidence>
<proteinExistence type="predicted"/>
<accession>A0A1I0XFP3</accession>
<name>A0A1I0XFP3_9PSEU</name>
<dbReference type="EMBL" id="FOKG01000003">
    <property type="protein sequence ID" value="SFA98763.1"/>
    <property type="molecule type" value="Genomic_DNA"/>
</dbReference>
<feature type="transmembrane region" description="Helical" evidence="1">
    <location>
        <begin position="209"/>
        <end position="231"/>
    </location>
</feature>
<feature type="transmembrane region" description="Helical" evidence="1">
    <location>
        <begin position="147"/>
        <end position="166"/>
    </location>
</feature>
<dbReference type="OrthoDB" id="4332110at2"/>
<keyword evidence="3" id="KW-1185">Reference proteome</keyword>
<evidence type="ECO:0000313" key="3">
    <source>
        <dbReference type="Proteomes" id="UP000243799"/>
    </source>
</evidence>